<name>A0AAV0FA22_9ASTE</name>
<dbReference type="InterPro" id="IPR036047">
    <property type="entry name" value="F-box-like_dom_sf"/>
</dbReference>
<dbReference type="PROSITE" id="PS50181">
    <property type="entry name" value="FBOX"/>
    <property type="match status" value="1"/>
</dbReference>
<protein>
    <recommendedName>
        <fullName evidence="1">F-box domain-containing protein</fullName>
    </recommendedName>
</protein>
<evidence type="ECO:0000259" key="1">
    <source>
        <dbReference type="PROSITE" id="PS50181"/>
    </source>
</evidence>
<sequence>MDEQIITRILVCLPPKSVYRFRLVSKSWNRLISHPFFIQRYDSQLRRRGGAGMLALFQDALVRPEYLRPGNEKVKKSLMNILPLDLPGNCKIQYNYLELELGNFINSSNGLVLWGGRETDKYYVLNPMTKRVVTLPSPPPPSGSDTSIGLMCQENTRELAAKYIVVRTDCVSQQGRHTLRMVTYSSKRGIWAVAEPTVIAPAGEYLPGVFKGAPLVMNGVFHWYFYGFRLTLALYRPSEEQVQVIDVRHYDGIGQYWISTAMTRSSIEDGDMLLFGGNDAVTMRVFMLTKDSEDGANPCPSAVTAQEWMLMYDISVDSIWNDIGLLSSAQRGRFFVEAFIPLNNKKALIALIRWVPRGKVYLYNLDTKSIQSIRYHGKPLVTSQQLNLLGYTYPYYLEPSSLFSYAL</sequence>
<dbReference type="AlphaFoldDB" id="A0AAV0FA22"/>
<dbReference type="SMART" id="SM00256">
    <property type="entry name" value="FBOX"/>
    <property type="match status" value="1"/>
</dbReference>
<dbReference type="InterPro" id="IPR001810">
    <property type="entry name" value="F-box_dom"/>
</dbReference>
<dbReference type="SUPFAM" id="SSF50965">
    <property type="entry name" value="Galactose oxidase, central domain"/>
    <property type="match status" value="1"/>
</dbReference>
<dbReference type="InterPro" id="IPR050796">
    <property type="entry name" value="SCF_F-box_component"/>
</dbReference>
<dbReference type="PANTHER" id="PTHR31672">
    <property type="entry name" value="BNACNNG10540D PROTEIN"/>
    <property type="match status" value="1"/>
</dbReference>
<accession>A0AAV0FA22</accession>
<dbReference type="Proteomes" id="UP001152523">
    <property type="component" value="Unassembled WGS sequence"/>
</dbReference>
<gene>
    <name evidence="2" type="ORF">CEPIT_LOCUS31968</name>
</gene>
<keyword evidence="3" id="KW-1185">Reference proteome</keyword>
<dbReference type="Pfam" id="PF00646">
    <property type="entry name" value="F-box"/>
    <property type="match status" value="1"/>
</dbReference>
<evidence type="ECO:0000313" key="3">
    <source>
        <dbReference type="Proteomes" id="UP001152523"/>
    </source>
</evidence>
<dbReference type="Gene3D" id="1.20.1280.50">
    <property type="match status" value="1"/>
</dbReference>
<dbReference type="EMBL" id="CAMAPF010000967">
    <property type="protein sequence ID" value="CAH9132179.1"/>
    <property type="molecule type" value="Genomic_DNA"/>
</dbReference>
<dbReference type="InterPro" id="IPR056592">
    <property type="entry name" value="Beta-prop_At3g26010-like"/>
</dbReference>
<proteinExistence type="predicted"/>
<dbReference type="InterPro" id="IPR011043">
    <property type="entry name" value="Gal_Oxase/kelch_b-propeller"/>
</dbReference>
<dbReference type="Pfam" id="PF24750">
    <property type="entry name" value="b-prop_At3g26010-like"/>
    <property type="match status" value="1"/>
</dbReference>
<dbReference type="SUPFAM" id="SSF81383">
    <property type="entry name" value="F-box domain"/>
    <property type="match status" value="1"/>
</dbReference>
<evidence type="ECO:0000313" key="2">
    <source>
        <dbReference type="EMBL" id="CAH9132179.1"/>
    </source>
</evidence>
<feature type="domain" description="F-box" evidence="1">
    <location>
        <begin position="1"/>
        <end position="41"/>
    </location>
</feature>
<organism evidence="2 3">
    <name type="scientific">Cuscuta epithymum</name>
    <dbReference type="NCBI Taxonomy" id="186058"/>
    <lineage>
        <taxon>Eukaryota</taxon>
        <taxon>Viridiplantae</taxon>
        <taxon>Streptophyta</taxon>
        <taxon>Embryophyta</taxon>
        <taxon>Tracheophyta</taxon>
        <taxon>Spermatophyta</taxon>
        <taxon>Magnoliopsida</taxon>
        <taxon>eudicotyledons</taxon>
        <taxon>Gunneridae</taxon>
        <taxon>Pentapetalae</taxon>
        <taxon>asterids</taxon>
        <taxon>lamiids</taxon>
        <taxon>Solanales</taxon>
        <taxon>Convolvulaceae</taxon>
        <taxon>Cuscuteae</taxon>
        <taxon>Cuscuta</taxon>
        <taxon>Cuscuta subgen. Cuscuta</taxon>
    </lineage>
</organism>
<comment type="caution">
    <text evidence="2">The sequence shown here is derived from an EMBL/GenBank/DDBJ whole genome shotgun (WGS) entry which is preliminary data.</text>
</comment>
<reference evidence="2" key="1">
    <citation type="submission" date="2022-07" db="EMBL/GenBank/DDBJ databases">
        <authorList>
            <person name="Macas J."/>
            <person name="Novak P."/>
            <person name="Neumann P."/>
        </authorList>
    </citation>
    <scope>NUCLEOTIDE SEQUENCE</scope>
</reference>
<dbReference type="PANTHER" id="PTHR31672:SF9">
    <property type="entry name" value="F-BOX DOMAIN-CONTAINING PROTEIN"/>
    <property type="match status" value="1"/>
</dbReference>